<gene>
    <name evidence="2" type="ORF">Sradi_5467800</name>
</gene>
<evidence type="ECO:0000313" key="2">
    <source>
        <dbReference type="EMBL" id="KAL0315896.1"/>
    </source>
</evidence>
<proteinExistence type="predicted"/>
<organism evidence="2">
    <name type="scientific">Sesamum radiatum</name>
    <name type="common">Black benniseed</name>
    <dbReference type="NCBI Taxonomy" id="300843"/>
    <lineage>
        <taxon>Eukaryota</taxon>
        <taxon>Viridiplantae</taxon>
        <taxon>Streptophyta</taxon>
        <taxon>Embryophyta</taxon>
        <taxon>Tracheophyta</taxon>
        <taxon>Spermatophyta</taxon>
        <taxon>Magnoliopsida</taxon>
        <taxon>eudicotyledons</taxon>
        <taxon>Gunneridae</taxon>
        <taxon>Pentapetalae</taxon>
        <taxon>asterids</taxon>
        <taxon>lamiids</taxon>
        <taxon>Lamiales</taxon>
        <taxon>Pedaliaceae</taxon>
        <taxon>Sesamum</taxon>
    </lineage>
</organism>
<name>A0AAW2LDS0_SESRA</name>
<dbReference type="AlphaFoldDB" id="A0AAW2LDS0"/>
<protein>
    <submittedName>
        <fullName evidence="2">Uncharacterized protein</fullName>
    </submittedName>
</protein>
<evidence type="ECO:0000256" key="1">
    <source>
        <dbReference type="SAM" id="MobiDB-lite"/>
    </source>
</evidence>
<accession>A0AAW2LDS0</accession>
<dbReference type="EMBL" id="JACGWJ010000025">
    <property type="protein sequence ID" value="KAL0315896.1"/>
    <property type="molecule type" value="Genomic_DNA"/>
</dbReference>
<sequence length="51" mass="5249">MQATPRSAIPVQAKGATAESLPQKEETSPLPLDPGDEGHRSLLGGLPSPSQ</sequence>
<comment type="caution">
    <text evidence="2">The sequence shown here is derived from an EMBL/GenBank/DDBJ whole genome shotgun (WGS) entry which is preliminary data.</text>
</comment>
<reference evidence="2" key="2">
    <citation type="journal article" date="2024" name="Plant">
        <title>Genomic evolution and insights into agronomic trait innovations of Sesamum species.</title>
        <authorList>
            <person name="Miao H."/>
            <person name="Wang L."/>
            <person name="Qu L."/>
            <person name="Liu H."/>
            <person name="Sun Y."/>
            <person name="Le M."/>
            <person name="Wang Q."/>
            <person name="Wei S."/>
            <person name="Zheng Y."/>
            <person name="Lin W."/>
            <person name="Duan Y."/>
            <person name="Cao H."/>
            <person name="Xiong S."/>
            <person name="Wang X."/>
            <person name="Wei L."/>
            <person name="Li C."/>
            <person name="Ma Q."/>
            <person name="Ju M."/>
            <person name="Zhao R."/>
            <person name="Li G."/>
            <person name="Mu C."/>
            <person name="Tian Q."/>
            <person name="Mei H."/>
            <person name="Zhang T."/>
            <person name="Gao T."/>
            <person name="Zhang H."/>
        </authorList>
    </citation>
    <scope>NUCLEOTIDE SEQUENCE</scope>
    <source>
        <strain evidence="2">G02</strain>
    </source>
</reference>
<reference evidence="2" key="1">
    <citation type="submission" date="2020-06" db="EMBL/GenBank/DDBJ databases">
        <authorList>
            <person name="Li T."/>
            <person name="Hu X."/>
            <person name="Zhang T."/>
            <person name="Song X."/>
            <person name="Zhang H."/>
            <person name="Dai N."/>
            <person name="Sheng W."/>
            <person name="Hou X."/>
            <person name="Wei L."/>
        </authorList>
    </citation>
    <scope>NUCLEOTIDE SEQUENCE</scope>
    <source>
        <strain evidence="2">G02</strain>
        <tissue evidence="2">Leaf</tissue>
    </source>
</reference>
<feature type="region of interest" description="Disordered" evidence="1">
    <location>
        <begin position="1"/>
        <end position="51"/>
    </location>
</feature>